<dbReference type="SUPFAM" id="SSF52540">
    <property type="entry name" value="P-loop containing nucleoside triphosphate hydrolases"/>
    <property type="match status" value="1"/>
</dbReference>
<name>O66424_AQUAE</name>
<dbReference type="Proteomes" id="UP000000798">
    <property type="component" value="Plasmid ece1"/>
</dbReference>
<dbReference type="OrthoDB" id="13869at2"/>
<organism evidence="2 3">
    <name type="scientific">Aquifex aeolicus (strain VF5)</name>
    <dbReference type="NCBI Taxonomy" id="224324"/>
    <lineage>
        <taxon>Bacteria</taxon>
        <taxon>Pseudomonadati</taxon>
        <taxon>Aquificota</taxon>
        <taxon>Aquificia</taxon>
        <taxon>Aquificales</taxon>
        <taxon>Aquificaceae</taxon>
        <taxon>Aquifex</taxon>
    </lineage>
</organism>
<geneLocation type="plasmid" evidence="2 3">
    <name>ece1</name>
</geneLocation>
<keyword evidence="2" id="KW-0614">Plasmid</keyword>
<dbReference type="EnsemblBacteria" id="AAC07976">
    <property type="protein sequence ID" value="AAC07976"/>
    <property type="gene ID" value="aq_aa35"/>
</dbReference>
<gene>
    <name evidence="2" type="ordered locus">aq_aa35</name>
</gene>
<dbReference type="RefSeq" id="WP_010890570.1">
    <property type="nucleotide sequence ID" value="NC_001880.1"/>
</dbReference>
<dbReference type="eggNOG" id="COG1192">
    <property type="taxonomic scope" value="Bacteria"/>
</dbReference>
<protein>
    <recommendedName>
        <fullName evidence="1">CobQ/CobB/MinD/ParA nucleotide binding domain-containing protein</fullName>
    </recommendedName>
</protein>
<dbReference type="HOGENOM" id="CLU_037612_5_3_0"/>
<keyword evidence="3" id="KW-1185">Reference proteome</keyword>
<sequence>MKVIVVGNQKGGVGKSTVACNLAVGYSLRGKSVLLIDADIQESSLNFRALREKDDIKAIGITKPTIHKDIKGFENFDVVVIDVGGRDSAVFRSAILAASNGALIIPVLPSVYDVWATEDTLKVLQEARTFADIPAYILFNQVIKSNIVKEAEETLRELAQQYSVGVLNSRLHSRVVYRNSVKEGKGVLEMNDKKAIEELESLINEISNIINIA</sequence>
<reference evidence="2 3" key="1">
    <citation type="journal article" date="1998" name="Nature">
        <title>The complete genome of the hyperthermophilic bacterium Aquifex aeolicus.</title>
        <authorList>
            <person name="Deckert G."/>
            <person name="Warren P.V."/>
            <person name="Gaasterland T."/>
            <person name="Young W.G."/>
            <person name="Lenox A.L."/>
            <person name="Graham D.E."/>
            <person name="Overbeek R."/>
            <person name="Snead M.A."/>
            <person name="Keller M."/>
            <person name="Aujay M."/>
            <person name="Huber R."/>
            <person name="Feldman R.A."/>
            <person name="Short J.M."/>
            <person name="Olson G.J."/>
            <person name="Swanson R.V."/>
        </authorList>
    </citation>
    <scope>NUCLEOTIDE SEQUENCE [LARGE SCALE GENOMIC DNA]</scope>
    <source>
        <strain evidence="2 3">VF5</strain>
        <plasmid evidence="3">Plasmid ece1</plasmid>
    </source>
</reference>
<dbReference type="InParanoid" id="O66424"/>
<dbReference type="KEGG" id="aae:aq_aa35"/>
<evidence type="ECO:0000259" key="1">
    <source>
        <dbReference type="Pfam" id="PF01656"/>
    </source>
</evidence>
<evidence type="ECO:0000313" key="3">
    <source>
        <dbReference type="Proteomes" id="UP000000798"/>
    </source>
</evidence>
<dbReference type="PIRSF" id="PIRSF009320">
    <property type="entry name" value="Nuc_binding_HP_1000"/>
    <property type="match status" value="1"/>
</dbReference>
<dbReference type="Pfam" id="PF01656">
    <property type="entry name" value="CbiA"/>
    <property type="match status" value="1"/>
</dbReference>
<dbReference type="AlphaFoldDB" id="O66424"/>
<dbReference type="InterPro" id="IPR027417">
    <property type="entry name" value="P-loop_NTPase"/>
</dbReference>
<evidence type="ECO:0000313" key="2">
    <source>
        <dbReference type="EMBL" id="AAC07976.1"/>
    </source>
</evidence>
<proteinExistence type="predicted"/>
<dbReference type="InterPro" id="IPR050678">
    <property type="entry name" value="DNA_Partitioning_ATPase"/>
</dbReference>
<accession>O66424</accession>
<dbReference type="PANTHER" id="PTHR13696">
    <property type="entry name" value="P-LOOP CONTAINING NUCLEOSIDE TRIPHOSPHATE HYDROLASE"/>
    <property type="match status" value="1"/>
</dbReference>
<dbReference type="Gene3D" id="3.40.50.300">
    <property type="entry name" value="P-loop containing nucleotide triphosphate hydrolases"/>
    <property type="match status" value="1"/>
</dbReference>
<dbReference type="EMBL" id="AE000667">
    <property type="protein sequence ID" value="AAC07976.1"/>
    <property type="molecule type" value="Genomic_DNA"/>
</dbReference>
<feature type="domain" description="CobQ/CobB/MinD/ParA nucleotide binding" evidence="1">
    <location>
        <begin position="4"/>
        <end position="175"/>
    </location>
</feature>
<dbReference type="InterPro" id="IPR002586">
    <property type="entry name" value="CobQ/CobB/MinD/ParA_Nub-bd_dom"/>
</dbReference>
<dbReference type="PANTHER" id="PTHR13696:SF96">
    <property type="entry name" value="COBQ_COBB_MIND_PARA NUCLEOTIDE BINDING DOMAIN-CONTAINING PROTEIN"/>
    <property type="match status" value="1"/>
</dbReference>
<dbReference type="CDD" id="cd02042">
    <property type="entry name" value="ParAB_family"/>
    <property type="match status" value="1"/>
</dbReference>